<feature type="region of interest" description="Disordered" evidence="1">
    <location>
        <begin position="526"/>
        <end position="547"/>
    </location>
</feature>
<dbReference type="VEuPathDB" id="FungiDB:F9C07_2155890"/>
<dbReference type="EMBL" id="CP044618">
    <property type="protein sequence ID" value="QRD89710.1"/>
    <property type="molecule type" value="Genomic_DNA"/>
</dbReference>
<dbReference type="InterPro" id="IPR053137">
    <property type="entry name" value="NLR-like"/>
</dbReference>
<evidence type="ECO:0000256" key="1">
    <source>
        <dbReference type="SAM" id="MobiDB-lite"/>
    </source>
</evidence>
<dbReference type="GO" id="GO:0003824">
    <property type="term" value="F:catalytic activity"/>
    <property type="evidence" value="ECO:0007669"/>
    <property type="project" value="InterPro"/>
</dbReference>
<organism evidence="4 5">
    <name type="scientific">Aspergillus flavus (strain ATCC 200026 / FGSC A1120 / IAM 13836 / NRRL 3357 / JCM 12722 / SRRC 167)</name>
    <dbReference type="NCBI Taxonomy" id="332952"/>
    <lineage>
        <taxon>Eukaryota</taxon>
        <taxon>Fungi</taxon>
        <taxon>Dikarya</taxon>
        <taxon>Ascomycota</taxon>
        <taxon>Pezizomycotina</taxon>
        <taxon>Eurotiomycetes</taxon>
        <taxon>Eurotiomycetidae</taxon>
        <taxon>Eurotiales</taxon>
        <taxon>Aspergillaceae</taxon>
        <taxon>Aspergillus</taxon>
        <taxon>Aspergillus subgen. Circumdati</taxon>
    </lineage>
</organism>
<dbReference type="Proteomes" id="UP000596276">
    <property type="component" value="Chromosome 4"/>
</dbReference>
<evidence type="ECO:0008006" key="6">
    <source>
        <dbReference type="Google" id="ProtNLM"/>
    </source>
</evidence>
<dbReference type="VEuPathDB" id="FungiDB:AFLA_002074"/>
<protein>
    <recommendedName>
        <fullName evidence="6">Nucleoside phosphorylase domain-containing protein</fullName>
    </recommendedName>
</protein>
<evidence type="ECO:0000259" key="3">
    <source>
        <dbReference type="Pfam" id="PF24476"/>
    </source>
</evidence>
<dbReference type="GO" id="GO:0009116">
    <property type="term" value="P:nucleoside metabolic process"/>
    <property type="evidence" value="ECO:0007669"/>
    <property type="project" value="InterPro"/>
</dbReference>
<dbReference type="PANTHER" id="PTHR46082">
    <property type="entry name" value="ATP/GTP-BINDING PROTEIN-RELATED"/>
    <property type="match status" value="1"/>
</dbReference>
<dbReference type="Pfam" id="PF01048">
    <property type="entry name" value="PNP_UDP_1"/>
    <property type="match status" value="1"/>
</dbReference>
<dbReference type="InterPro" id="IPR035994">
    <property type="entry name" value="Nucleoside_phosphorylase_sf"/>
</dbReference>
<name>A0A7U2R0E9_ASPFN</name>
<proteinExistence type="predicted"/>
<dbReference type="InterPro" id="IPR056002">
    <property type="entry name" value="DUF7580"/>
</dbReference>
<evidence type="ECO:0000313" key="5">
    <source>
        <dbReference type="Proteomes" id="UP000596276"/>
    </source>
</evidence>
<gene>
    <name evidence="4" type="ORF">F9C07_2155890</name>
</gene>
<feature type="domain" description="DUF7580" evidence="3">
    <location>
        <begin position="198"/>
        <end position="513"/>
    </location>
</feature>
<evidence type="ECO:0000259" key="2">
    <source>
        <dbReference type="Pfam" id="PF01048"/>
    </source>
</evidence>
<accession>A0A7U2R0E9</accession>
<dbReference type="AlphaFoldDB" id="A0A7U2R0E9"/>
<keyword evidence="5" id="KW-1185">Reference proteome</keyword>
<dbReference type="PANTHER" id="PTHR46082:SF11">
    <property type="entry name" value="AAA+ ATPASE DOMAIN-CONTAINING PROTEIN-RELATED"/>
    <property type="match status" value="1"/>
</dbReference>
<dbReference type="Gene3D" id="3.40.50.1580">
    <property type="entry name" value="Nucleoside phosphorylase domain"/>
    <property type="match status" value="1"/>
</dbReference>
<evidence type="ECO:0000313" key="4">
    <source>
        <dbReference type="EMBL" id="QRD89710.1"/>
    </source>
</evidence>
<reference evidence="5" key="1">
    <citation type="journal article" date="2021" name="G3 (Bethesda)">
        <title>Chromosome assembled and annotated genome sequence of Aspergillus flavus NRRL 3357.</title>
        <authorList>
            <person name="Skerker J.M."/>
            <person name="Pianalto K.M."/>
            <person name="Mondo S.J."/>
            <person name="Yang K."/>
            <person name="Arkin A.P."/>
            <person name="Keller N.P."/>
            <person name="Grigoriev I.V."/>
            <person name="Louise Glass N.L."/>
        </authorList>
    </citation>
    <scope>NUCLEOTIDE SEQUENCE [LARGE SCALE GENOMIC DNA]</scope>
    <source>
        <strain evidence="5">ATCC 200026 / FGSC A1120 / IAM 13836 / NRRL 3357 / JCM 12722 / SRRC 167</strain>
    </source>
</reference>
<sequence length="892" mass="98867">MRLVDRSSQSVQLFLQVLPIITRALPPRPSIELVGSCSKSSSQGRRIEALKNAVTLLRFEIHEMADVLTIADAERTLPYEEVGEAAEALEDILLLFESLVRDSFLSCRGGSTESTRDFPKLVALSTCTDLSMCRQAISFGDAAARLRPIYTEAQRFNTIMRRLYHSQVPDTWSQSQIFYTQDESGSRENNEGAVELSQAQAISNIARTVSDLLIQQSNLCTAACHTALVLLNGFTQPEIEMLMSVCGDKNRPRWNIVSWSKDDPCKYSPQTGEHTDDICAVLKRSWKYKTRLRISVRKDGTWTYGSTSTEDRMESNAIAPTLRLRELLHGGGDGSGGAIATRLLKKDKLNLAIAVARSILCLLGTPMMHDGLGVEDIYIAQAADPLGQGALSNKPYITRALDHMSTGASFKLSGEGHPYILKLGVLLWELLIGKKITINPEDEEDEDGVDSNLSLFNALNREEINSREICVEKPILDVIANCLNIYPQTQLDERMVRSVVYWNIVKPLQNYLDSLYTTRARASTLHRKRPANDMTSNESMMKSEDFGSPACRQGGLLALEPRTKRVKEDDPGPQWRKQERRCENCGCLLTPESYAIGIVCALHKELLAVRILFDCTHESIPVPSEDSNHYSFGRMGQHDIVAVCLPSGEYGTNSAANAIANMRRSFPAIRFCLLVGIGAGVPTEQNDLRLGDVVVSHPTGTHPGVIQYDLGKQGEDGVFHPTGSLQRPPRFLLTAISHLISNPDLSPAPLQGYVDQIIATRPDYKRPDEEKDTIFDTGTVHITRNGIREHHYADGEQQSNVSRRATHPHIHYGLIASGNRVMKSASARDHLASVYNILCFEMEAAGVMNICPCLVIRGICDYADCHKNDLWQNYASATAAAYAKLLLTVVRP</sequence>
<dbReference type="Pfam" id="PF24476">
    <property type="entry name" value="DUF7580"/>
    <property type="match status" value="1"/>
</dbReference>
<dbReference type="SUPFAM" id="SSF53167">
    <property type="entry name" value="Purine and uridine phosphorylases"/>
    <property type="match status" value="1"/>
</dbReference>
<dbReference type="InterPro" id="IPR000845">
    <property type="entry name" value="Nucleoside_phosphorylase_d"/>
</dbReference>
<feature type="domain" description="Nucleoside phosphorylase" evidence="2">
    <location>
        <begin position="596"/>
        <end position="886"/>
    </location>
</feature>